<reference evidence="2" key="1">
    <citation type="submission" date="2015-09" db="EMBL/GenBank/DDBJ databases">
        <authorList>
            <consortium name="Pathogen Informatics"/>
        </authorList>
    </citation>
    <scope>NUCLEOTIDE SEQUENCE [LARGE SCALE GENOMIC DNA]</scope>
    <source>
        <strain evidence="2">Lake Konstanz</strain>
    </source>
</reference>
<evidence type="ECO:0000313" key="2">
    <source>
        <dbReference type="Proteomes" id="UP000051952"/>
    </source>
</evidence>
<dbReference type="Proteomes" id="UP000051952">
    <property type="component" value="Unassembled WGS sequence"/>
</dbReference>
<keyword evidence="2" id="KW-1185">Reference proteome</keyword>
<protein>
    <submittedName>
        <fullName evidence="1">Uncharacterized protein</fullName>
    </submittedName>
</protein>
<accession>A0A0S4J659</accession>
<evidence type="ECO:0000313" key="1">
    <source>
        <dbReference type="EMBL" id="CUG83945.1"/>
    </source>
</evidence>
<name>A0A0S4J659_BODSA</name>
<sequence>MMSFLDVRPCWFVSLKHIQYRYPSYFCSFICYSYGVRYCDVDCAAADALRHFLHVCSVYSTHGWRRCHVCNSVHPRSLRNCSSCHDLRVLFVHRVVHCRTSRSSHLYSSRDPSTSLLQVVFYSNACHLREIHQLRQSKLGRPGVRCVALLRHCELYFHVHVDDVHRRLLIRKAHVRPLPYGLEASRPRRHSIRTPSAKCHAVREGIRNSSIDRCQVPSLFARISIFFALWFVA</sequence>
<dbReference type="AlphaFoldDB" id="A0A0S4J659"/>
<dbReference type="EMBL" id="CYKH01001106">
    <property type="protein sequence ID" value="CUG83945.1"/>
    <property type="molecule type" value="Genomic_DNA"/>
</dbReference>
<dbReference type="VEuPathDB" id="TriTrypDB:BSAL_87945"/>
<organism evidence="1 2">
    <name type="scientific">Bodo saltans</name>
    <name type="common">Flagellated protozoan</name>
    <dbReference type="NCBI Taxonomy" id="75058"/>
    <lineage>
        <taxon>Eukaryota</taxon>
        <taxon>Discoba</taxon>
        <taxon>Euglenozoa</taxon>
        <taxon>Kinetoplastea</taxon>
        <taxon>Metakinetoplastina</taxon>
        <taxon>Eubodonida</taxon>
        <taxon>Bodonidae</taxon>
        <taxon>Bodo</taxon>
    </lineage>
</organism>
<gene>
    <name evidence="1" type="ORF">BSAL_87945</name>
</gene>
<proteinExistence type="predicted"/>